<sequence length="115" mass="12958">MLAPENSDIGSDDEGERAQNKEQRQDFFFLLRRRRTCILAEFSLRSVLVSLPNVNNEEVAEVCSTATLGERGAGGAGRSDFRRGPAPRRGRLLNFTKLRDNAKKYSHRDLSLGEF</sequence>
<evidence type="ECO:0000313" key="2">
    <source>
        <dbReference type="EMBL" id="GBP78701.1"/>
    </source>
</evidence>
<keyword evidence="3" id="KW-1185">Reference proteome</keyword>
<proteinExistence type="predicted"/>
<dbReference type="EMBL" id="BGZK01001381">
    <property type="protein sequence ID" value="GBP78701.1"/>
    <property type="molecule type" value="Genomic_DNA"/>
</dbReference>
<evidence type="ECO:0000256" key="1">
    <source>
        <dbReference type="SAM" id="MobiDB-lite"/>
    </source>
</evidence>
<organism evidence="2 3">
    <name type="scientific">Eumeta variegata</name>
    <name type="common">Bagworm moth</name>
    <name type="synonym">Eumeta japonica</name>
    <dbReference type="NCBI Taxonomy" id="151549"/>
    <lineage>
        <taxon>Eukaryota</taxon>
        <taxon>Metazoa</taxon>
        <taxon>Ecdysozoa</taxon>
        <taxon>Arthropoda</taxon>
        <taxon>Hexapoda</taxon>
        <taxon>Insecta</taxon>
        <taxon>Pterygota</taxon>
        <taxon>Neoptera</taxon>
        <taxon>Endopterygota</taxon>
        <taxon>Lepidoptera</taxon>
        <taxon>Glossata</taxon>
        <taxon>Ditrysia</taxon>
        <taxon>Tineoidea</taxon>
        <taxon>Psychidae</taxon>
        <taxon>Oiketicinae</taxon>
        <taxon>Eumeta</taxon>
    </lineage>
</organism>
<gene>
    <name evidence="2" type="ORF">EVAR_90570_1</name>
</gene>
<reference evidence="2 3" key="1">
    <citation type="journal article" date="2019" name="Commun. Biol.">
        <title>The bagworm genome reveals a unique fibroin gene that provides high tensile strength.</title>
        <authorList>
            <person name="Kono N."/>
            <person name="Nakamura H."/>
            <person name="Ohtoshi R."/>
            <person name="Tomita M."/>
            <person name="Numata K."/>
            <person name="Arakawa K."/>
        </authorList>
    </citation>
    <scope>NUCLEOTIDE SEQUENCE [LARGE SCALE GENOMIC DNA]</scope>
</reference>
<feature type="region of interest" description="Disordered" evidence="1">
    <location>
        <begin position="1"/>
        <end position="21"/>
    </location>
</feature>
<accession>A0A4C1YQH7</accession>
<protein>
    <submittedName>
        <fullName evidence="2">Uncharacterized protein</fullName>
    </submittedName>
</protein>
<name>A0A4C1YQH7_EUMVA</name>
<dbReference type="Proteomes" id="UP000299102">
    <property type="component" value="Unassembled WGS sequence"/>
</dbReference>
<evidence type="ECO:0000313" key="3">
    <source>
        <dbReference type="Proteomes" id="UP000299102"/>
    </source>
</evidence>
<dbReference type="AlphaFoldDB" id="A0A4C1YQH7"/>
<comment type="caution">
    <text evidence="2">The sequence shown here is derived from an EMBL/GenBank/DDBJ whole genome shotgun (WGS) entry which is preliminary data.</text>
</comment>